<gene>
    <name evidence="2" type="ORF">GGD90_000055</name>
</gene>
<dbReference type="EMBL" id="JACIGE010000001">
    <property type="protein sequence ID" value="MBB4245706.1"/>
    <property type="molecule type" value="Genomic_DNA"/>
</dbReference>
<reference evidence="2 3" key="1">
    <citation type="submission" date="2020-08" db="EMBL/GenBank/DDBJ databases">
        <title>Genome sequencing of Purple Non-Sulfur Bacteria from various extreme environments.</title>
        <authorList>
            <person name="Mayer M."/>
        </authorList>
    </citation>
    <scope>NUCLEOTIDE SEQUENCE [LARGE SCALE GENOMIC DNA]</scope>
    <source>
        <strain evidence="2 3">2761</strain>
    </source>
</reference>
<evidence type="ECO:0000313" key="2">
    <source>
        <dbReference type="EMBL" id="MBB4245706.1"/>
    </source>
</evidence>
<dbReference type="GO" id="GO:0051536">
    <property type="term" value="F:iron-sulfur cluster binding"/>
    <property type="evidence" value="ECO:0007669"/>
    <property type="project" value="InterPro"/>
</dbReference>
<sequence>MSAHAEISSEPIAPADLPLIEQVLAELRPMIHADGGELQLVEAHGDTVVVRLGGKCMGCIQSGETLGGIRRRLMHTLGKAVRVIPAREE</sequence>
<name>A0A840G180_RHOTE</name>
<evidence type="ECO:0000259" key="1">
    <source>
        <dbReference type="Pfam" id="PF01106"/>
    </source>
</evidence>
<dbReference type="Proteomes" id="UP000587070">
    <property type="component" value="Unassembled WGS sequence"/>
</dbReference>
<dbReference type="GO" id="GO:0016226">
    <property type="term" value="P:iron-sulfur cluster assembly"/>
    <property type="evidence" value="ECO:0007669"/>
    <property type="project" value="InterPro"/>
</dbReference>
<protein>
    <submittedName>
        <fullName evidence="2">Fe-S cluster biogenesis protein NfuA</fullName>
    </submittedName>
</protein>
<accession>A0A840G180</accession>
<dbReference type="Gene3D" id="3.30.300.130">
    <property type="entry name" value="Fe-S cluster assembly (FSCA)"/>
    <property type="match status" value="1"/>
</dbReference>
<comment type="caution">
    <text evidence="2">The sequence shown here is derived from an EMBL/GenBank/DDBJ whole genome shotgun (WGS) entry which is preliminary data.</text>
</comment>
<evidence type="ECO:0000313" key="3">
    <source>
        <dbReference type="Proteomes" id="UP000587070"/>
    </source>
</evidence>
<dbReference type="InterPro" id="IPR001075">
    <property type="entry name" value="NIF_FeS_clus_asmbl_NifU_C"/>
</dbReference>
<dbReference type="GO" id="GO:0005506">
    <property type="term" value="F:iron ion binding"/>
    <property type="evidence" value="ECO:0007669"/>
    <property type="project" value="InterPro"/>
</dbReference>
<feature type="domain" description="NIF system FeS cluster assembly NifU C-terminal" evidence="1">
    <location>
        <begin position="20"/>
        <end position="84"/>
    </location>
</feature>
<dbReference type="OrthoDB" id="9808097at2"/>
<dbReference type="InterPro" id="IPR034904">
    <property type="entry name" value="FSCA_dom_sf"/>
</dbReference>
<dbReference type="SUPFAM" id="SSF117916">
    <property type="entry name" value="Fe-S cluster assembly (FSCA) domain-like"/>
    <property type="match status" value="1"/>
</dbReference>
<proteinExistence type="predicted"/>
<organism evidence="2 3">
    <name type="scientific">Rhodocyclus tenuis</name>
    <name type="common">Rhodospirillum tenue</name>
    <dbReference type="NCBI Taxonomy" id="1066"/>
    <lineage>
        <taxon>Bacteria</taxon>
        <taxon>Pseudomonadati</taxon>
        <taxon>Pseudomonadota</taxon>
        <taxon>Betaproteobacteria</taxon>
        <taxon>Rhodocyclales</taxon>
        <taxon>Rhodocyclaceae</taxon>
        <taxon>Rhodocyclus</taxon>
    </lineage>
</organism>
<keyword evidence="3" id="KW-1185">Reference proteome</keyword>
<dbReference type="Pfam" id="PF01106">
    <property type="entry name" value="NifU"/>
    <property type="match status" value="1"/>
</dbReference>
<dbReference type="AlphaFoldDB" id="A0A840G180"/>
<dbReference type="RefSeq" id="WP_153117125.1">
    <property type="nucleotide sequence ID" value="NZ_JACIGE010000001.1"/>
</dbReference>